<feature type="transmembrane region" description="Helical" evidence="4">
    <location>
        <begin position="220"/>
        <end position="242"/>
    </location>
</feature>
<protein>
    <submittedName>
        <fullName evidence="5">Uncharacterized protein</fullName>
    </submittedName>
</protein>
<dbReference type="EMBL" id="CAJPVJ010022283">
    <property type="protein sequence ID" value="CAG2178201.1"/>
    <property type="molecule type" value="Genomic_DNA"/>
</dbReference>
<evidence type="ECO:0000256" key="1">
    <source>
        <dbReference type="ARBA" id="ARBA00022692"/>
    </source>
</evidence>
<dbReference type="Proteomes" id="UP000728032">
    <property type="component" value="Unassembled WGS sequence"/>
</dbReference>
<organism evidence="5">
    <name type="scientific">Oppiella nova</name>
    <dbReference type="NCBI Taxonomy" id="334625"/>
    <lineage>
        <taxon>Eukaryota</taxon>
        <taxon>Metazoa</taxon>
        <taxon>Ecdysozoa</taxon>
        <taxon>Arthropoda</taxon>
        <taxon>Chelicerata</taxon>
        <taxon>Arachnida</taxon>
        <taxon>Acari</taxon>
        <taxon>Acariformes</taxon>
        <taxon>Sarcoptiformes</taxon>
        <taxon>Oribatida</taxon>
        <taxon>Brachypylina</taxon>
        <taxon>Oppioidea</taxon>
        <taxon>Oppiidae</taxon>
        <taxon>Oppiella</taxon>
    </lineage>
</organism>
<evidence type="ECO:0000313" key="5">
    <source>
        <dbReference type="EMBL" id="CAD7661065.1"/>
    </source>
</evidence>
<evidence type="ECO:0000256" key="2">
    <source>
        <dbReference type="ARBA" id="ARBA00022989"/>
    </source>
</evidence>
<dbReference type="SUPFAM" id="SSF103473">
    <property type="entry name" value="MFS general substrate transporter"/>
    <property type="match status" value="1"/>
</dbReference>
<feature type="transmembrane region" description="Helical" evidence="4">
    <location>
        <begin position="309"/>
        <end position="329"/>
    </location>
</feature>
<feature type="transmembrane region" description="Helical" evidence="4">
    <location>
        <begin position="50"/>
        <end position="68"/>
    </location>
</feature>
<dbReference type="OrthoDB" id="413079at2759"/>
<feature type="transmembrane region" description="Helical" evidence="4">
    <location>
        <begin position="180"/>
        <end position="200"/>
    </location>
</feature>
<dbReference type="PANTHER" id="PTHR23121">
    <property type="entry name" value="SODIUM-DEPENDENT GLUCOSE TRANSPORTER 1"/>
    <property type="match status" value="1"/>
</dbReference>
<feature type="transmembrane region" description="Helical" evidence="4">
    <location>
        <begin position="249"/>
        <end position="267"/>
    </location>
</feature>
<keyword evidence="6" id="KW-1185">Reference proteome</keyword>
<feature type="transmembrane region" description="Helical" evidence="4">
    <location>
        <begin position="16"/>
        <end position="38"/>
    </location>
</feature>
<keyword evidence="2 4" id="KW-1133">Transmembrane helix</keyword>
<feature type="transmembrane region" description="Helical" evidence="4">
    <location>
        <begin position="335"/>
        <end position="357"/>
    </location>
</feature>
<gene>
    <name evidence="5" type="ORF">ONB1V03_LOCUS17627</name>
</gene>
<reference evidence="5" key="1">
    <citation type="submission" date="2020-11" db="EMBL/GenBank/DDBJ databases">
        <authorList>
            <person name="Tran Van P."/>
        </authorList>
    </citation>
    <scope>NUCLEOTIDE SEQUENCE</scope>
</reference>
<dbReference type="AlphaFoldDB" id="A0A7R9MKP4"/>
<dbReference type="EMBL" id="OC937108">
    <property type="protein sequence ID" value="CAD7661065.1"/>
    <property type="molecule type" value="Genomic_DNA"/>
</dbReference>
<accession>A0A7R9MKP4</accession>
<name>A0A7R9MKP4_9ACAR</name>
<dbReference type="PANTHER" id="PTHR23121:SF9">
    <property type="entry name" value="SODIUM-DEPENDENT GLUCOSE TRANSPORTER 1"/>
    <property type="match status" value="1"/>
</dbReference>
<keyword evidence="3 4" id="KW-0472">Membrane</keyword>
<proteinExistence type="predicted"/>
<dbReference type="Gene3D" id="1.20.1250.20">
    <property type="entry name" value="MFS general substrate transporter like domains"/>
    <property type="match status" value="1"/>
</dbReference>
<sequence length="369" mass="40826">MGISTALLPFSQNLSHFYSCVFGYGLGSGVWFSAYNVWVIEIWQQNSAPILQLSQFMYGIGTIFGPLIDRPYLTGELIHSLNNGAINTMGNTTEDQSLEAMLAEDNVIRRDKLHTPFLIIGALECIGPILLLVMYLIKPYNSETPVTPPTAPAESADKTKPTVSHQKIMIFKSTKIRHSLLVPLLSNFVAIVFVSDNIYLKFSATYFQYIPLQLNASESAGLVVQMAIIYTIGRALTVLISLRLNPQTIISYHMIVLMVSLSILSVGHDSYLTLQLGSLMMSFGFSALLPAIFAFVGQYVEVTNKLGTVMIFNCGLLNAFIPFILGSYVETYPNIFLSIILINFLVAFVILFTITLLTNKTENMNIIGS</sequence>
<feature type="transmembrane region" description="Helical" evidence="4">
    <location>
        <begin position="117"/>
        <end position="137"/>
    </location>
</feature>
<feature type="transmembrane region" description="Helical" evidence="4">
    <location>
        <begin position="279"/>
        <end position="297"/>
    </location>
</feature>
<evidence type="ECO:0000256" key="3">
    <source>
        <dbReference type="ARBA" id="ARBA00023136"/>
    </source>
</evidence>
<evidence type="ECO:0000313" key="6">
    <source>
        <dbReference type="Proteomes" id="UP000728032"/>
    </source>
</evidence>
<evidence type="ECO:0000256" key="4">
    <source>
        <dbReference type="SAM" id="Phobius"/>
    </source>
</evidence>
<dbReference type="InterPro" id="IPR036259">
    <property type="entry name" value="MFS_trans_sf"/>
</dbReference>
<keyword evidence="1 4" id="KW-0812">Transmembrane</keyword>